<evidence type="ECO:0000313" key="2">
    <source>
        <dbReference type="EMBL" id="PRW64968.1"/>
    </source>
</evidence>
<dbReference type="GO" id="GO:0016740">
    <property type="term" value="F:transferase activity"/>
    <property type="evidence" value="ECO:0007669"/>
    <property type="project" value="UniProtKB-KW"/>
</dbReference>
<dbReference type="Proteomes" id="UP000239352">
    <property type="component" value="Unassembled WGS sequence"/>
</dbReference>
<dbReference type="InterPro" id="IPR017926">
    <property type="entry name" value="GATASE"/>
</dbReference>
<evidence type="ECO:0000259" key="1">
    <source>
        <dbReference type="Pfam" id="PF00117"/>
    </source>
</evidence>
<keyword evidence="2" id="KW-0808">Transferase</keyword>
<protein>
    <submittedName>
        <fullName evidence="2">Glutamine amidotransferase</fullName>
    </submittedName>
</protein>
<organism evidence="2 3">
    <name type="scientific">Actinopolyspora mortivallis</name>
    <dbReference type="NCBI Taxonomy" id="33906"/>
    <lineage>
        <taxon>Bacteria</taxon>
        <taxon>Bacillati</taxon>
        <taxon>Actinomycetota</taxon>
        <taxon>Actinomycetes</taxon>
        <taxon>Actinopolysporales</taxon>
        <taxon>Actinopolysporaceae</taxon>
        <taxon>Actinopolyspora</taxon>
    </lineage>
</organism>
<gene>
    <name evidence="2" type="ORF">CEP50_00005</name>
</gene>
<dbReference type="InterPro" id="IPR029062">
    <property type="entry name" value="Class_I_gatase-like"/>
</dbReference>
<dbReference type="PROSITE" id="PS51273">
    <property type="entry name" value="GATASE_TYPE_1"/>
    <property type="match status" value="1"/>
</dbReference>
<reference evidence="2 3" key="1">
    <citation type="submission" date="2018-03" db="EMBL/GenBank/DDBJ databases">
        <title>Actinopolyspora mortivallis from Sahara, screening for active biomolecules.</title>
        <authorList>
            <person name="Selama O."/>
            <person name="Wellington E.M.H."/>
            <person name="Hacene H."/>
        </authorList>
    </citation>
    <scope>NUCLEOTIDE SEQUENCE [LARGE SCALE GENOMIC DNA]</scope>
    <source>
        <strain evidence="2 3">M5A</strain>
    </source>
</reference>
<dbReference type="Gene3D" id="3.40.50.880">
    <property type="match status" value="1"/>
</dbReference>
<comment type="caution">
    <text evidence="2">The sequence shown here is derived from an EMBL/GenBank/DDBJ whole genome shotgun (WGS) entry which is preliminary data.</text>
</comment>
<dbReference type="PANTHER" id="PTHR42695">
    <property type="entry name" value="GLUTAMINE AMIDOTRANSFERASE YLR126C-RELATED"/>
    <property type="match status" value="1"/>
</dbReference>
<dbReference type="STRING" id="1050202.GCA_000384035_00854"/>
<keyword evidence="2" id="KW-0315">Glutamine amidotransferase</keyword>
<accession>A0A2T0H0S2</accession>
<dbReference type="EMBL" id="PVSR01000001">
    <property type="protein sequence ID" value="PRW64968.1"/>
    <property type="molecule type" value="Genomic_DNA"/>
</dbReference>
<sequence>MVQPSEDTPAGRLGDWLGEAGAELDVVDPTRETLPETLDEHSGLVVLDAETSATADLQCPWLGRLRTLLSSATGAGTPVLAIGFGAHVLATATGGRIGTRSHGPEAGTLLVAKRDAAAEDVLLGPLPLTPDVFQFHREEITTLPPTAQLLASSPGGENQAFRVGDRAYGLQFHIETTPGIVRRMLASEPDVAAVVRPGQLDEEHLERFHADLEETWKPVAERFVRMAATPPEERAGTRSLPLL</sequence>
<dbReference type="SUPFAM" id="SSF52317">
    <property type="entry name" value="Class I glutamine amidotransferase-like"/>
    <property type="match status" value="1"/>
</dbReference>
<proteinExistence type="predicted"/>
<dbReference type="Pfam" id="PF00117">
    <property type="entry name" value="GATase"/>
    <property type="match status" value="1"/>
</dbReference>
<dbReference type="InParanoid" id="A0A2T0H0S2"/>
<dbReference type="PANTHER" id="PTHR42695:SF5">
    <property type="entry name" value="GLUTAMINE AMIDOTRANSFERASE YLR126C-RELATED"/>
    <property type="match status" value="1"/>
</dbReference>
<dbReference type="GO" id="GO:0005829">
    <property type="term" value="C:cytosol"/>
    <property type="evidence" value="ECO:0007669"/>
    <property type="project" value="TreeGrafter"/>
</dbReference>
<name>A0A2T0H0S2_ACTMO</name>
<dbReference type="InterPro" id="IPR044992">
    <property type="entry name" value="ChyE-like"/>
</dbReference>
<keyword evidence="3" id="KW-1185">Reference proteome</keyword>
<dbReference type="CDD" id="cd01741">
    <property type="entry name" value="GATase1_1"/>
    <property type="match status" value="1"/>
</dbReference>
<feature type="domain" description="Glutamine amidotransferase" evidence="1">
    <location>
        <begin position="40"/>
        <end position="179"/>
    </location>
</feature>
<evidence type="ECO:0000313" key="3">
    <source>
        <dbReference type="Proteomes" id="UP000239352"/>
    </source>
</evidence>
<dbReference type="AlphaFoldDB" id="A0A2T0H0S2"/>